<protein>
    <submittedName>
        <fullName evidence="1 3">Uncharacterized protein</fullName>
    </submittedName>
</protein>
<proteinExistence type="predicted"/>
<dbReference type="AlphaFoldDB" id="A0A0N4XYJ8"/>
<organism evidence="3">
    <name type="scientific">Nippostrongylus brasiliensis</name>
    <name type="common">Rat hookworm</name>
    <dbReference type="NCBI Taxonomy" id="27835"/>
    <lineage>
        <taxon>Eukaryota</taxon>
        <taxon>Metazoa</taxon>
        <taxon>Ecdysozoa</taxon>
        <taxon>Nematoda</taxon>
        <taxon>Chromadorea</taxon>
        <taxon>Rhabditida</taxon>
        <taxon>Rhabditina</taxon>
        <taxon>Rhabditomorpha</taxon>
        <taxon>Strongyloidea</taxon>
        <taxon>Heligmosomidae</taxon>
        <taxon>Nippostrongylus</taxon>
    </lineage>
</organism>
<name>A0A0N4XYJ8_NIPBR</name>
<sequence length="68" mass="7627">MQAVSLEEEPVSIAIHSVIVATKNMAWDDGQRLIELATPGGLLSHQRNLGIYLHVDRNLCKNQRKTVF</sequence>
<gene>
    <name evidence="1" type="ORF">NBR_LOCUS8166</name>
</gene>
<keyword evidence="2" id="KW-1185">Reference proteome</keyword>
<dbReference type="WBParaSite" id="NBR_0000816501-mRNA-1">
    <property type="protein sequence ID" value="NBR_0000816501-mRNA-1"/>
    <property type="gene ID" value="NBR_0000816501"/>
</dbReference>
<dbReference type="EMBL" id="UYSL01019970">
    <property type="protein sequence ID" value="VDL71755.1"/>
    <property type="molecule type" value="Genomic_DNA"/>
</dbReference>
<accession>A0A0N4XYJ8</accession>
<dbReference type="Proteomes" id="UP000271162">
    <property type="component" value="Unassembled WGS sequence"/>
</dbReference>
<evidence type="ECO:0000313" key="2">
    <source>
        <dbReference type="Proteomes" id="UP000271162"/>
    </source>
</evidence>
<evidence type="ECO:0000313" key="3">
    <source>
        <dbReference type="WBParaSite" id="NBR_0000816501-mRNA-1"/>
    </source>
</evidence>
<reference evidence="1 2" key="2">
    <citation type="submission" date="2018-11" db="EMBL/GenBank/DDBJ databases">
        <authorList>
            <consortium name="Pathogen Informatics"/>
        </authorList>
    </citation>
    <scope>NUCLEOTIDE SEQUENCE [LARGE SCALE GENOMIC DNA]</scope>
</reference>
<reference evidence="3" key="1">
    <citation type="submission" date="2017-02" db="UniProtKB">
        <authorList>
            <consortium name="WormBaseParasite"/>
        </authorList>
    </citation>
    <scope>IDENTIFICATION</scope>
</reference>
<evidence type="ECO:0000313" key="1">
    <source>
        <dbReference type="EMBL" id="VDL71755.1"/>
    </source>
</evidence>